<feature type="compositionally biased region" description="Basic and acidic residues" evidence="2">
    <location>
        <begin position="637"/>
        <end position="656"/>
    </location>
</feature>
<dbReference type="AlphaFoldDB" id="A0A921YRU3"/>
<dbReference type="Proteomes" id="UP000791440">
    <property type="component" value="Unassembled WGS sequence"/>
</dbReference>
<evidence type="ECO:0000259" key="3">
    <source>
        <dbReference type="PROSITE" id="PS50966"/>
    </source>
</evidence>
<dbReference type="GO" id="GO:0008270">
    <property type="term" value="F:zinc ion binding"/>
    <property type="evidence" value="ECO:0007669"/>
    <property type="project" value="UniProtKB-KW"/>
</dbReference>
<accession>A0A921YRU3</accession>
<organism evidence="4 5">
    <name type="scientific">Manduca sexta</name>
    <name type="common">Tobacco hawkmoth</name>
    <name type="synonym">Tobacco hornworm</name>
    <dbReference type="NCBI Taxonomy" id="7130"/>
    <lineage>
        <taxon>Eukaryota</taxon>
        <taxon>Metazoa</taxon>
        <taxon>Ecdysozoa</taxon>
        <taxon>Arthropoda</taxon>
        <taxon>Hexapoda</taxon>
        <taxon>Insecta</taxon>
        <taxon>Pterygota</taxon>
        <taxon>Neoptera</taxon>
        <taxon>Endopterygota</taxon>
        <taxon>Lepidoptera</taxon>
        <taxon>Glossata</taxon>
        <taxon>Ditrysia</taxon>
        <taxon>Bombycoidea</taxon>
        <taxon>Sphingidae</taxon>
        <taxon>Sphinginae</taxon>
        <taxon>Sphingini</taxon>
        <taxon>Manduca</taxon>
    </lineage>
</organism>
<dbReference type="PANTHER" id="PTHR35385">
    <property type="entry name" value="PROTEIN B, PUTATIVE-RELATED-RELATED"/>
    <property type="match status" value="1"/>
</dbReference>
<dbReference type="InterPro" id="IPR018289">
    <property type="entry name" value="MULE_transposase_dom"/>
</dbReference>
<dbReference type="Pfam" id="PF10551">
    <property type="entry name" value="MULE"/>
    <property type="match status" value="1"/>
</dbReference>
<feature type="domain" description="SWIM-type" evidence="3">
    <location>
        <begin position="547"/>
        <end position="578"/>
    </location>
</feature>
<protein>
    <recommendedName>
        <fullName evidence="3">SWIM-type domain-containing protein</fullName>
    </recommendedName>
</protein>
<reference evidence="4" key="1">
    <citation type="journal article" date="2016" name="Insect Biochem. Mol. Biol.">
        <title>Multifaceted biological insights from a draft genome sequence of the tobacco hornworm moth, Manduca sexta.</title>
        <authorList>
            <person name="Kanost M.R."/>
            <person name="Arrese E.L."/>
            <person name="Cao X."/>
            <person name="Chen Y.R."/>
            <person name="Chellapilla S."/>
            <person name="Goldsmith M.R."/>
            <person name="Grosse-Wilde E."/>
            <person name="Heckel D.G."/>
            <person name="Herndon N."/>
            <person name="Jiang H."/>
            <person name="Papanicolaou A."/>
            <person name="Qu J."/>
            <person name="Soulages J.L."/>
            <person name="Vogel H."/>
            <person name="Walters J."/>
            <person name="Waterhouse R.M."/>
            <person name="Ahn S.J."/>
            <person name="Almeida F.C."/>
            <person name="An C."/>
            <person name="Aqrawi P."/>
            <person name="Bretschneider A."/>
            <person name="Bryant W.B."/>
            <person name="Bucks S."/>
            <person name="Chao H."/>
            <person name="Chevignon G."/>
            <person name="Christen J.M."/>
            <person name="Clarke D.F."/>
            <person name="Dittmer N.T."/>
            <person name="Ferguson L.C.F."/>
            <person name="Garavelou S."/>
            <person name="Gordon K.H.J."/>
            <person name="Gunaratna R.T."/>
            <person name="Han Y."/>
            <person name="Hauser F."/>
            <person name="He Y."/>
            <person name="Heidel-Fischer H."/>
            <person name="Hirsh A."/>
            <person name="Hu Y."/>
            <person name="Jiang H."/>
            <person name="Kalra D."/>
            <person name="Klinner C."/>
            <person name="Konig C."/>
            <person name="Kovar C."/>
            <person name="Kroll A.R."/>
            <person name="Kuwar S.S."/>
            <person name="Lee S.L."/>
            <person name="Lehman R."/>
            <person name="Li K."/>
            <person name="Li Z."/>
            <person name="Liang H."/>
            <person name="Lovelace S."/>
            <person name="Lu Z."/>
            <person name="Mansfield J.H."/>
            <person name="McCulloch K.J."/>
            <person name="Mathew T."/>
            <person name="Morton B."/>
            <person name="Muzny D.M."/>
            <person name="Neunemann D."/>
            <person name="Ongeri F."/>
            <person name="Pauchet Y."/>
            <person name="Pu L.L."/>
            <person name="Pyrousis I."/>
            <person name="Rao X.J."/>
            <person name="Redding A."/>
            <person name="Roesel C."/>
            <person name="Sanchez-Gracia A."/>
            <person name="Schaack S."/>
            <person name="Shukla A."/>
            <person name="Tetreau G."/>
            <person name="Wang Y."/>
            <person name="Xiong G.H."/>
            <person name="Traut W."/>
            <person name="Walsh T.K."/>
            <person name="Worley K.C."/>
            <person name="Wu D."/>
            <person name="Wu W."/>
            <person name="Wu Y.Q."/>
            <person name="Zhang X."/>
            <person name="Zou Z."/>
            <person name="Zucker H."/>
            <person name="Briscoe A.D."/>
            <person name="Burmester T."/>
            <person name="Clem R.J."/>
            <person name="Feyereisen R."/>
            <person name="Grimmelikhuijzen C.J.P."/>
            <person name="Hamodrakas S.J."/>
            <person name="Hansson B.S."/>
            <person name="Huguet E."/>
            <person name="Jermiin L.S."/>
            <person name="Lan Q."/>
            <person name="Lehman H.K."/>
            <person name="Lorenzen M."/>
            <person name="Merzendorfer H."/>
            <person name="Michalopoulos I."/>
            <person name="Morton D.B."/>
            <person name="Muthukrishnan S."/>
            <person name="Oakeshott J.G."/>
            <person name="Palmer W."/>
            <person name="Park Y."/>
            <person name="Passarelli A.L."/>
            <person name="Rozas J."/>
            <person name="Schwartz L.M."/>
            <person name="Smith W."/>
            <person name="Southgate A."/>
            <person name="Vilcinskas A."/>
            <person name="Vogt R."/>
            <person name="Wang P."/>
            <person name="Werren J."/>
            <person name="Yu X.Q."/>
            <person name="Zhou J.J."/>
            <person name="Brown S.J."/>
            <person name="Scherer S.E."/>
            <person name="Richards S."/>
            <person name="Blissard G.W."/>
        </authorList>
    </citation>
    <scope>NUCLEOTIDE SEQUENCE</scope>
</reference>
<keyword evidence="1" id="KW-0479">Metal-binding</keyword>
<dbReference type="InterPro" id="IPR007527">
    <property type="entry name" value="Znf_SWIM"/>
</dbReference>
<keyword evidence="1" id="KW-0862">Zinc</keyword>
<evidence type="ECO:0000256" key="1">
    <source>
        <dbReference type="PROSITE-ProRule" id="PRU00325"/>
    </source>
</evidence>
<keyword evidence="1" id="KW-0863">Zinc-finger</keyword>
<evidence type="ECO:0000313" key="5">
    <source>
        <dbReference type="Proteomes" id="UP000791440"/>
    </source>
</evidence>
<gene>
    <name evidence="4" type="ORF">O3G_MSEX002918</name>
</gene>
<reference evidence="4" key="2">
    <citation type="submission" date="2020-12" db="EMBL/GenBank/DDBJ databases">
        <authorList>
            <person name="Kanost M."/>
        </authorList>
    </citation>
    <scope>NUCLEOTIDE SEQUENCE</scope>
</reference>
<dbReference type="PROSITE" id="PS50966">
    <property type="entry name" value="ZF_SWIM"/>
    <property type="match status" value="1"/>
</dbReference>
<dbReference type="OrthoDB" id="1902038at2759"/>
<comment type="caution">
    <text evidence="4">The sequence shown here is derived from an EMBL/GenBank/DDBJ whole genome shotgun (WGS) entry which is preliminary data.</text>
</comment>
<sequence>MITRDTIQRFLEDSCGPYIELEFEFESSEKFRFVIRCKLGKHKEDYKGFCKTFVDNFSSFTNTNWIVRSSFPNLKRLAYRKMYKCQHNSFNKKSVPRLNRERARGCNATLDLTFKLVNKHTCRNDQALKEGYCVVIKVSYCHSHEINAATAYSFLRSSDETDDRFKEYFKAGITPAAAIVLHEMSIIEKYGKESSVHLANAQVNPSERHVYYLYTNWRKANIIATAGLDINEVIESRLTALREKDFIFEYKLDPINIVVISPIMQRIYEHNTARDVLYIDTSSACDQTNAYITAVFAISKIGVLPIAFALHSSQVTSSYTLAFSMIKESLEKKFDGIKMNPAVIITDSNTAARNALKSLFPKAQIPWCSFHVAQSLWRWLTAPENGIHITKRPSIMSHFTKIMFAGTQYNAEKLFKDLISDGYVKCCSNLIVHLHDIWDNKNEWCTPYRKNALHSECKIKYTEASMRIFRDVILQRCKALNLFAMVDFLSNIFENYLHRRIFKYAHNREINNFAYLKFYKETKDVEITRVSDTEFMVESTAEKDVKYTVDMETVCCDCTEGRSGAFCKHLCAVESEFGYLLKSCPELSSTEREIFVKIACEEEELDEFIELSDYLGCPKHPESSEHSQSPEPEDPESLEHSEALKHPDCPEHPQGLEHVETPEETYEFMYEEDSNEDTKDQLISKVKEEPDIKPNVETDIEFPAEPNLDLNASECLIPERNNAFILHETADPAFNMTYNEALAEMEVNINKIRTIFKRRPCWSNLEAIHLFNKRLKTVTTDADAQDFVFNNFKTEHPLEKLEQTTAVPKWKRKHEEAFRDSN</sequence>
<evidence type="ECO:0000313" key="4">
    <source>
        <dbReference type="EMBL" id="KAG6443537.1"/>
    </source>
</evidence>
<dbReference type="PANTHER" id="PTHR35385:SF2">
    <property type="entry name" value="PROTEIN B, PUTATIVE-RELATED"/>
    <property type="match status" value="1"/>
</dbReference>
<dbReference type="EMBL" id="JH668303">
    <property type="protein sequence ID" value="KAG6443537.1"/>
    <property type="molecule type" value="Genomic_DNA"/>
</dbReference>
<evidence type="ECO:0000256" key="2">
    <source>
        <dbReference type="SAM" id="MobiDB-lite"/>
    </source>
</evidence>
<proteinExistence type="predicted"/>
<feature type="region of interest" description="Disordered" evidence="2">
    <location>
        <begin position="619"/>
        <end position="656"/>
    </location>
</feature>
<keyword evidence="5" id="KW-1185">Reference proteome</keyword>
<name>A0A921YRU3_MANSE</name>